<comment type="caution">
    <text evidence="6">The sequence shown here is derived from an EMBL/GenBank/DDBJ whole genome shotgun (WGS) entry which is preliminary data.</text>
</comment>
<feature type="DNA-binding region" description="H-T-H motif" evidence="4">
    <location>
        <begin position="54"/>
        <end position="73"/>
    </location>
</feature>
<evidence type="ECO:0000256" key="4">
    <source>
        <dbReference type="PROSITE-ProRule" id="PRU00335"/>
    </source>
</evidence>
<dbReference type="Pfam" id="PF17932">
    <property type="entry name" value="TetR_C_24"/>
    <property type="match status" value="1"/>
</dbReference>
<name>A0A5D4GMY1_9HYPH</name>
<dbReference type="GO" id="GO:0000976">
    <property type="term" value="F:transcription cis-regulatory region binding"/>
    <property type="evidence" value="ECO:0007669"/>
    <property type="project" value="TreeGrafter"/>
</dbReference>
<dbReference type="InterPro" id="IPR050109">
    <property type="entry name" value="HTH-type_TetR-like_transc_reg"/>
</dbReference>
<dbReference type="InterPro" id="IPR009057">
    <property type="entry name" value="Homeodomain-like_sf"/>
</dbReference>
<dbReference type="SUPFAM" id="SSF46689">
    <property type="entry name" value="Homeodomain-like"/>
    <property type="match status" value="1"/>
</dbReference>
<dbReference type="AlphaFoldDB" id="A0A5D4GMY1"/>
<organism evidence="6 7">
    <name type="scientific">Neoaquamicrobium microcysteis</name>
    <dbReference type="NCBI Taxonomy" id="2682781"/>
    <lineage>
        <taxon>Bacteria</taxon>
        <taxon>Pseudomonadati</taxon>
        <taxon>Pseudomonadota</taxon>
        <taxon>Alphaproteobacteria</taxon>
        <taxon>Hyphomicrobiales</taxon>
        <taxon>Phyllobacteriaceae</taxon>
        <taxon>Neoaquamicrobium</taxon>
    </lineage>
</organism>
<evidence type="ECO:0000313" key="7">
    <source>
        <dbReference type="Proteomes" id="UP000323258"/>
    </source>
</evidence>
<dbReference type="PANTHER" id="PTHR30055">
    <property type="entry name" value="HTH-TYPE TRANSCRIPTIONAL REGULATOR RUTR"/>
    <property type="match status" value="1"/>
</dbReference>
<evidence type="ECO:0000256" key="3">
    <source>
        <dbReference type="ARBA" id="ARBA00023163"/>
    </source>
</evidence>
<dbReference type="InterPro" id="IPR001647">
    <property type="entry name" value="HTH_TetR"/>
</dbReference>
<gene>
    <name evidence="6" type="ORF">FY036_20240</name>
</gene>
<dbReference type="InterPro" id="IPR023772">
    <property type="entry name" value="DNA-bd_HTH_TetR-type_CS"/>
</dbReference>
<evidence type="ECO:0000256" key="2">
    <source>
        <dbReference type="ARBA" id="ARBA00023125"/>
    </source>
</evidence>
<keyword evidence="3" id="KW-0804">Transcription</keyword>
<keyword evidence="7" id="KW-1185">Reference proteome</keyword>
<keyword evidence="1" id="KW-0805">Transcription regulation</keyword>
<dbReference type="GO" id="GO:0003700">
    <property type="term" value="F:DNA-binding transcription factor activity"/>
    <property type="evidence" value="ECO:0007669"/>
    <property type="project" value="TreeGrafter"/>
</dbReference>
<dbReference type="InterPro" id="IPR041490">
    <property type="entry name" value="KstR2_TetR_C"/>
</dbReference>
<keyword evidence="2 4" id="KW-0238">DNA-binding</keyword>
<dbReference type="EMBL" id="VSZS01000067">
    <property type="protein sequence ID" value="TYR30211.1"/>
    <property type="molecule type" value="Genomic_DNA"/>
</dbReference>
<dbReference type="PROSITE" id="PS01081">
    <property type="entry name" value="HTH_TETR_1"/>
    <property type="match status" value="1"/>
</dbReference>
<accession>A0A5D4GMY1</accession>
<dbReference type="Gene3D" id="1.10.10.60">
    <property type="entry name" value="Homeodomain-like"/>
    <property type="match status" value="1"/>
</dbReference>
<proteinExistence type="predicted"/>
<reference evidence="6 7" key="2">
    <citation type="submission" date="2019-09" db="EMBL/GenBank/DDBJ databases">
        <title>Mesorhizobium sp. MaA-C15 isolated from Microcystis aeruginosa.</title>
        <authorList>
            <person name="Jeong S.E."/>
            <person name="Jin H.M."/>
            <person name="Jeon C.O."/>
        </authorList>
    </citation>
    <scope>NUCLEOTIDE SEQUENCE [LARGE SCALE GENOMIC DNA]</scope>
    <source>
        <strain evidence="6 7">MaA-C15</strain>
    </source>
</reference>
<dbReference type="PROSITE" id="PS50977">
    <property type="entry name" value="HTH_TETR_2"/>
    <property type="match status" value="1"/>
</dbReference>
<evidence type="ECO:0000313" key="6">
    <source>
        <dbReference type="EMBL" id="TYR30211.1"/>
    </source>
</evidence>
<evidence type="ECO:0000256" key="1">
    <source>
        <dbReference type="ARBA" id="ARBA00023015"/>
    </source>
</evidence>
<dbReference type="InterPro" id="IPR036271">
    <property type="entry name" value="Tet_transcr_reg_TetR-rel_C_sf"/>
</dbReference>
<sequence length="235" mass="26969">MRISPWFAKTRSRREGGRGPMMLGVRDHIQESSRADILEAAADCFTERGYTETSIDDIARSLGATKGRIYHHFRSKADIFAELFRVGMEMNYAAIEPYRALSGRAATRWRHMAFAHVLQMIVTRSFQRTVWMGVKMHLRGATTPEQRSVFAELITYRTEYGNVFREAILTARDEGDFDFDNPSIANQLMFTTLNSPIFWYAPRVGETRADIEELARQVVTCAWRGLGGKDEQRKT</sequence>
<reference evidence="6 7" key="1">
    <citation type="submission" date="2019-08" db="EMBL/GenBank/DDBJ databases">
        <authorList>
            <person name="Seo Y.L."/>
        </authorList>
    </citation>
    <scope>NUCLEOTIDE SEQUENCE [LARGE SCALE GENOMIC DNA]</scope>
    <source>
        <strain evidence="6 7">MaA-C15</strain>
    </source>
</reference>
<dbReference type="SUPFAM" id="SSF48498">
    <property type="entry name" value="Tetracyclin repressor-like, C-terminal domain"/>
    <property type="match status" value="1"/>
</dbReference>
<dbReference type="Pfam" id="PF00440">
    <property type="entry name" value="TetR_N"/>
    <property type="match status" value="1"/>
</dbReference>
<dbReference type="Gene3D" id="1.10.357.10">
    <property type="entry name" value="Tetracycline Repressor, domain 2"/>
    <property type="match status" value="1"/>
</dbReference>
<evidence type="ECO:0000259" key="5">
    <source>
        <dbReference type="PROSITE" id="PS50977"/>
    </source>
</evidence>
<dbReference type="Proteomes" id="UP000323258">
    <property type="component" value="Unassembled WGS sequence"/>
</dbReference>
<feature type="domain" description="HTH tetR-type" evidence="5">
    <location>
        <begin position="31"/>
        <end position="91"/>
    </location>
</feature>
<dbReference type="PRINTS" id="PR00455">
    <property type="entry name" value="HTHTETR"/>
</dbReference>
<protein>
    <submittedName>
        <fullName evidence="6">TetR/AcrR family transcriptional regulator</fullName>
    </submittedName>
</protein>
<dbReference type="PANTHER" id="PTHR30055:SF234">
    <property type="entry name" value="HTH-TYPE TRANSCRIPTIONAL REGULATOR BETI"/>
    <property type="match status" value="1"/>
</dbReference>